<dbReference type="AlphaFoldDB" id="A0A2I4G5J6"/>
<dbReference type="Proteomes" id="UP000235220">
    <property type="component" value="Chromosome 12"/>
</dbReference>
<dbReference type="PANTHER" id="PTHR34463">
    <property type="entry name" value="GLYCINE-RICH PROTEIN"/>
    <property type="match status" value="1"/>
</dbReference>
<organism evidence="1 2">
    <name type="scientific">Juglans regia</name>
    <name type="common">English walnut</name>
    <dbReference type="NCBI Taxonomy" id="51240"/>
    <lineage>
        <taxon>Eukaryota</taxon>
        <taxon>Viridiplantae</taxon>
        <taxon>Streptophyta</taxon>
        <taxon>Embryophyta</taxon>
        <taxon>Tracheophyta</taxon>
        <taxon>Spermatophyta</taxon>
        <taxon>Magnoliopsida</taxon>
        <taxon>eudicotyledons</taxon>
        <taxon>Gunneridae</taxon>
        <taxon>Pentapetalae</taxon>
        <taxon>rosids</taxon>
        <taxon>fabids</taxon>
        <taxon>Fagales</taxon>
        <taxon>Juglandaceae</taxon>
        <taxon>Juglans</taxon>
    </lineage>
</organism>
<dbReference type="RefSeq" id="XP_018839172.1">
    <property type="nucleotide sequence ID" value="XM_018983627.1"/>
</dbReference>
<sequence>MSFRERQEKQSGREMQKYWCVIFVLFSVVVHANAREIPSNGGYDDQTLLVHASAPEAAESPSVTGVGDKKNFIYGGVGGFAGMGGFAGVGPGVLPILGGGVGGAAGIGGAGGLAGLGGAGGLGGPGGLGGGVAGAGGQGGAAGGTGLGGGHGGVLPLP</sequence>
<gene>
    <name evidence="2" type="primary">LOC109004927</name>
</gene>
<dbReference type="PANTHER" id="PTHR34463:SF12">
    <property type="entry name" value="GLYCINE-RICH PROTEIN"/>
    <property type="match status" value="1"/>
</dbReference>
<reference evidence="2" key="1">
    <citation type="submission" date="2025-08" db="UniProtKB">
        <authorList>
            <consortium name="RefSeq"/>
        </authorList>
    </citation>
    <scope>IDENTIFICATION</scope>
    <source>
        <tissue evidence="2">Leaves</tissue>
    </source>
</reference>
<dbReference type="OrthoDB" id="10557271at2759"/>
<evidence type="ECO:0000313" key="1">
    <source>
        <dbReference type="Proteomes" id="UP000235220"/>
    </source>
</evidence>
<name>A0A2I4G5J6_JUGRE</name>
<dbReference type="STRING" id="51240.A0A2I4G5J6"/>
<dbReference type="GeneID" id="109004927"/>
<evidence type="ECO:0000313" key="2">
    <source>
        <dbReference type="RefSeq" id="XP_018839172.1"/>
    </source>
</evidence>
<dbReference type="KEGG" id="jre:109004927"/>
<proteinExistence type="predicted"/>
<keyword evidence="1" id="KW-1185">Reference proteome</keyword>
<protein>
    <submittedName>
        <fullName evidence="2">Glycine-rich protein 23-like</fullName>
    </submittedName>
</protein>
<dbReference type="Gramene" id="Jr12_16140_p1">
    <property type="protein sequence ID" value="cds.Jr12_16140_p1"/>
    <property type="gene ID" value="Jr12_16140"/>
</dbReference>
<accession>A0A2I4G5J6</accession>